<sequence length="130" mass="14843">MNDVITLKVFMGLDIEIELSKLQKFIPSKASKFEILLGIQEIIKNELAAEANPNVTAPGPTVIRFYDIHNDMEHFTDVLDSNSRTIHNLNSINNDLYPVLQHLSECDAMIEIEDPEDPYMVSLSEQERRV</sequence>
<name>A0ABT6R6A4_9BACL</name>
<evidence type="ECO:0000313" key="1">
    <source>
        <dbReference type="EMBL" id="MDI3236484.1"/>
    </source>
</evidence>
<dbReference type="EMBL" id="JASBQV010000044">
    <property type="protein sequence ID" value="MDI3236484.1"/>
    <property type="molecule type" value="Genomic_DNA"/>
</dbReference>
<dbReference type="Proteomes" id="UP001243286">
    <property type="component" value="Unassembled WGS sequence"/>
</dbReference>
<comment type="caution">
    <text evidence="1">The sequence shown here is derived from an EMBL/GenBank/DDBJ whole genome shotgun (WGS) entry which is preliminary data.</text>
</comment>
<keyword evidence="2" id="KW-1185">Reference proteome</keyword>
<reference evidence="1 2" key="1">
    <citation type="submission" date="2023-04" db="EMBL/GenBank/DDBJ databases">
        <title>Antarctic isolates genomes.</title>
        <authorList>
            <person name="Dimov S.G."/>
        </authorList>
    </citation>
    <scope>NUCLEOTIDE SEQUENCE [LARGE SCALE GENOMIC DNA]</scope>
    <source>
        <strain evidence="1 2">AL19</strain>
    </source>
</reference>
<gene>
    <name evidence="1" type="ORF">QK289_15840</name>
</gene>
<proteinExistence type="predicted"/>
<accession>A0ABT6R6A4</accession>
<organism evidence="1 2">
    <name type="scientific">Exiguobacterium antarcticum</name>
    <dbReference type="NCBI Taxonomy" id="132920"/>
    <lineage>
        <taxon>Bacteria</taxon>
        <taxon>Bacillati</taxon>
        <taxon>Bacillota</taxon>
        <taxon>Bacilli</taxon>
        <taxon>Bacillales</taxon>
        <taxon>Bacillales Family XII. Incertae Sedis</taxon>
        <taxon>Exiguobacterium</taxon>
    </lineage>
</organism>
<dbReference type="RefSeq" id="WP_282357521.1">
    <property type="nucleotide sequence ID" value="NZ_JASBQV010000044.1"/>
</dbReference>
<protein>
    <submittedName>
        <fullName evidence="1">Uncharacterized protein</fullName>
    </submittedName>
</protein>
<evidence type="ECO:0000313" key="2">
    <source>
        <dbReference type="Proteomes" id="UP001243286"/>
    </source>
</evidence>